<protein>
    <submittedName>
        <fullName evidence="1">Endospore coat-associated protein</fullName>
    </submittedName>
</protein>
<dbReference type="SUPFAM" id="SSF56059">
    <property type="entry name" value="Glutathione synthetase ATP-binding domain-like"/>
    <property type="match status" value="1"/>
</dbReference>
<keyword evidence="2" id="KW-1185">Reference proteome</keyword>
<dbReference type="InterPro" id="IPR026838">
    <property type="entry name" value="YheC/D"/>
</dbReference>
<gene>
    <name evidence="1" type="ORF">AMS66_02660</name>
</gene>
<accession>A0A0N0C611</accession>
<dbReference type="RefSeq" id="WP_053779326.1">
    <property type="nucleotide sequence ID" value="NZ_LITU01000026.1"/>
</dbReference>
<dbReference type="AlphaFoldDB" id="A0A0N0C611"/>
<proteinExistence type="predicted"/>
<organism evidence="1 2">
    <name type="scientific">Paenibacillus xylanivorans</name>
    <dbReference type="NCBI Taxonomy" id="1705561"/>
    <lineage>
        <taxon>Bacteria</taxon>
        <taxon>Bacillati</taxon>
        <taxon>Bacillota</taxon>
        <taxon>Bacilli</taxon>
        <taxon>Bacillales</taxon>
        <taxon>Paenibacillaceae</taxon>
        <taxon>Paenibacillus</taxon>
    </lineage>
</organism>
<dbReference type="PATRIC" id="fig|1705561.3.peg.6846"/>
<dbReference type="OrthoDB" id="7869153at2"/>
<dbReference type="Pfam" id="PF14398">
    <property type="entry name" value="ATPgrasp_YheCD"/>
    <property type="match status" value="1"/>
</dbReference>
<sequence length="368" mass="42535">MSLQDDFRPVIAILTMHDDRRMFRGNYQNFLDIVQTGESMGYVVYVVTVRDLNVSGPTVKGYTYNNGSGRWTSQSFPLPHVLYNRIPNREDERKPSVQRKIDECMHSGIELYNPFFFNKWNLFEWLKKSKSTQQLIPYTRRMRTATALGTVLRSHPYLYLKPESGKAGKGIMMLKFQEKERLPYRLKIQSTRKSTTYKAATLSKLWARIRKETGHTPYIMQQGIELALSRKRPFDLRVLVQKNGKGQWSVTGVGARLAGSRSITTHVPRGGSVEDPEKLLTDLFGEEMSNTLMKRVKSTSLLIARQVERGSGHTLGEMSMDLGVDELGEIWFFEANAKPMKFDEPQIRRRSLERIFQYSAYLARQSKR</sequence>
<reference evidence="1 2" key="1">
    <citation type="submission" date="2015-08" db="EMBL/GenBank/DDBJ databases">
        <title>Draft genome sequence of cellulolytic and xylanolytic Paenibacillus sp. A59, isolated from a decaying forest soil from Patagonia, Argentina.</title>
        <authorList>
            <person name="Ghio S."/>
            <person name="Caceres A.M."/>
            <person name="Talia P."/>
            <person name="Grasso D."/>
            <person name="Campos E."/>
        </authorList>
    </citation>
    <scope>NUCLEOTIDE SEQUENCE [LARGE SCALE GENOMIC DNA]</scope>
    <source>
        <strain evidence="1 2">A59</strain>
    </source>
</reference>
<dbReference type="EMBL" id="LITU01000026">
    <property type="protein sequence ID" value="KOY18021.1"/>
    <property type="molecule type" value="Genomic_DNA"/>
</dbReference>
<comment type="caution">
    <text evidence="1">The sequence shown here is derived from an EMBL/GenBank/DDBJ whole genome shotgun (WGS) entry which is preliminary data.</text>
</comment>
<name>A0A0N0C611_9BACL</name>
<evidence type="ECO:0000313" key="1">
    <source>
        <dbReference type="EMBL" id="KOY18021.1"/>
    </source>
</evidence>
<dbReference type="Proteomes" id="UP000037688">
    <property type="component" value="Unassembled WGS sequence"/>
</dbReference>
<evidence type="ECO:0000313" key="2">
    <source>
        <dbReference type="Proteomes" id="UP000037688"/>
    </source>
</evidence>